<dbReference type="InterPro" id="IPR011010">
    <property type="entry name" value="DNA_brk_join_enz"/>
</dbReference>
<evidence type="ECO:0000259" key="2">
    <source>
        <dbReference type="PROSITE" id="PS51898"/>
    </source>
</evidence>
<dbReference type="PROSITE" id="PS51898">
    <property type="entry name" value="TYR_RECOMBINASE"/>
    <property type="match status" value="1"/>
</dbReference>
<dbReference type="InterPro" id="IPR002104">
    <property type="entry name" value="Integrase_catalytic"/>
</dbReference>
<dbReference type="AlphaFoldDB" id="A0A919BRM8"/>
<dbReference type="GO" id="GO:0015074">
    <property type="term" value="P:DNA integration"/>
    <property type="evidence" value="ECO:0007669"/>
    <property type="project" value="InterPro"/>
</dbReference>
<gene>
    <name evidence="3" type="ORF">GCM10017161_41870</name>
</gene>
<dbReference type="CDD" id="cd00397">
    <property type="entry name" value="DNA_BRE_C"/>
    <property type="match status" value="1"/>
</dbReference>
<evidence type="ECO:0000313" key="3">
    <source>
        <dbReference type="EMBL" id="GHG07771.1"/>
    </source>
</evidence>
<name>A0A919BRM8_9GAMM</name>
<protein>
    <recommendedName>
        <fullName evidence="2">Tyr recombinase domain-containing protein</fullName>
    </recommendedName>
</protein>
<dbReference type="RefSeq" id="WP_189774831.1">
    <property type="nucleotide sequence ID" value="NZ_BNCK01000016.1"/>
</dbReference>
<dbReference type="EMBL" id="BNCK01000016">
    <property type="protein sequence ID" value="GHG07771.1"/>
    <property type="molecule type" value="Genomic_DNA"/>
</dbReference>
<evidence type="ECO:0000256" key="1">
    <source>
        <dbReference type="ARBA" id="ARBA00023172"/>
    </source>
</evidence>
<reference evidence="3" key="1">
    <citation type="journal article" date="2014" name="Int. J. Syst. Evol. Microbiol.">
        <title>Complete genome sequence of Corynebacterium casei LMG S-19264T (=DSM 44701T), isolated from a smear-ripened cheese.</title>
        <authorList>
            <consortium name="US DOE Joint Genome Institute (JGI-PGF)"/>
            <person name="Walter F."/>
            <person name="Albersmeier A."/>
            <person name="Kalinowski J."/>
            <person name="Ruckert C."/>
        </authorList>
    </citation>
    <scope>NUCLEOTIDE SEQUENCE</scope>
    <source>
        <strain evidence="3">KCTC 42731</strain>
    </source>
</reference>
<sequence>MPFIEGHKPVKRRPVSEAAKRLEAKTKGAGKLRDKAQLKHILANANRGDCAELNLALIWFLFGSLTRISETCYLRVSDVFTKSGNLKMIFRMKAEYTKTGKSRDCALVLKQQREALYAWRDRRIKDKAMLSDDGSYGGLRGDSYLFLSRSGKKWVSLSFNPKKYTTLDGVKETMVCSSMENFVRNLFKSCGFMTGSSHGGRKNSASWLADIGIEYSVIQMAIGHISKDITDTYIIPDPQRLTNALNNLYPKVKPFGIN</sequence>
<proteinExistence type="predicted"/>
<dbReference type="GO" id="GO:0006310">
    <property type="term" value="P:DNA recombination"/>
    <property type="evidence" value="ECO:0007669"/>
    <property type="project" value="UniProtKB-KW"/>
</dbReference>
<organism evidence="3 4">
    <name type="scientific">Thalassotalea marina</name>
    <dbReference type="NCBI Taxonomy" id="1673741"/>
    <lineage>
        <taxon>Bacteria</taxon>
        <taxon>Pseudomonadati</taxon>
        <taxon>Pseudomonadota</taxon>
        <taxon>Gammaproteobacteria</taxon>
        <taxon>Alteromonadales</taxon>
        <taxon>Colwelliaceae</taxon>
        <taxon>Thalassotalea</taxon>
    </lineage>
</organism>
<evidence type="ECO:0000313" key="4">
    <source>
        <dbReference type="Proteomes" id="UP000623842"/>
    </source>
</evidence>
<dbReference type="Gene3D" id="1.10.443.10">
    <property type="entry name" value="Intergrase catalytic core"/>
    <property type="match status" value="1"/>
</dbReference>
<keyword evidence="4" id="KW-1185">Reference proteome</keyword>
<dbReference type="GO" id="GO:0003677">
    <property type="term" value="F:DNA binding"/>
    <property type="evidence" value="ECO:0007669"/>
    <property type="project" value="InterPro"/>
</dbReference>
<keyword evidence="1" id="KW-0233">DNA recombination</keyword>
<reference evidence="3" key="2">
    <citation type="submission" date="2020-09" db="EMBL/GenBank/DDBJ databases">
        <authorList>
            <person name="Sun Q."/>
            <person name="Kim S."/>
        </authorList>
    </citation>
    <scope>NUCLEOTIDE SEQUENCE</scope>
    <source>
        <strain evidence="3">KCTC 42731</strain>
    </source>
</reference>
<accession>A0A919BRM8</accession>
<dbReference type="Proteomes" id="UP000623842">
    <property type="component" value="Unassembled WGS sequence"/>
</dbReference>
<dbReference type="Pfam" id="PF00589">
    <property type="entry name" value="Phage_integrase"/>
    <property type="match status" value="1"/>
</dbReference>
<comment type="caution">
    <text evidence="3">The sequence shown here is derived from an EMBL/GenBank/DDBJ whole genome shotgun (WGS) entry which is preliminary data.</text>
</comment>
<feature type="domain" description="Tyr recombinase" evidence="2">
    <location>
        <begin position="27"/>
        <end position="246"/>
    </location>
</feature>
<dbReference type="SUPFAM" id="SSF56349">
    <property type="entry name" value="DNA breaking-rejoining enzymes"/>
    <property type="match status" value="1"/>
</dbReference>
<dbReference type="InterPro" id="IPR013762">
    <property type="entry name" value="Integrase-like_cat_sf"/>
</dbReference>